<dbReference type="PANTHER" id="PTHR48079:SF6">
    <property type="entry name" value="NAD(P)-BINDING DOMAIN-CONTAINING PROTEIN-RELATED"/>
    <property type="match status" value="1"/>
</dbReference>
<dbReference type="Pfam" id="PF07993">
    <property type="entry name" value="NAD_binding_4"/>
    <property type="match status" value="1"/>
</dbReference>
<dbReference type="InterPro" id="IPR036291">
    <property type="entry name" value="NAD(P)-bd_dom_sf"/>
</dbReference>
<organism evidence="3 4">
    <name type="scientific">Actinomadura luzonensis</name>
    <dbReference type="NCBI Taxonomy" id="2805427"/>
    <lineage>
        <taxon>Bacteria</taxon>
        <taxon>Bacillati</taxon>
        <taxon>Actinomycetota</taxon>
        <taxon>Actinomycetes</taxon>
        <taxon>Streptosporangiales</taxon>
        <taxon>Thermomonosporaceae</taxon>
        <taxon>Actinomadura</taxon>
    </lineage>
</organism>
<sequence>MGERHALVFGAAGYVGRSLVLELGRAGVRVSVAARGRESYERLARWLAAHGHEDAPADVRADFASPALIDDASTADVTEIYNCAGAYRFGMTEEEARRGNVDSVRAVVAFAAALPRLRRLVHVSGYRVGGQDPAAWDGQRRRAAYAALGAYEASKAEADAVLQAAADERGVPWSIVNPSSVIGGAGQYVGLAATLKELWLGRLAALPGGARTFVPVVEAGYLARFMALLPEDPATARRAYWVLDERTPALPDLLTLVARHYEVPVPRLRAPVALIRRLPPRLTRTDPETLTFLSEERYPTGPAAELAARHGLARPDTAATILAWADDLAAHRFGEAPEPADRPAPGSGDRPGAAPAGGRRFRVVGGVRTFETGPAGAPAVVLPGLPVNADTWAAVGLPGTRVADLPGLGLSGGGPADWPSWLAALLAAEQIEHVVGHSLGAALALEASPRTGRLTLVAPFFLQARTPSWTPATRLYLRRVSPEALARRLTGDPAHAAALRTSVADLRRPGVAATAARPDRGRRPAVARGATGPAAPPRGPAARDHRRTRPAHPGRPRPPGHPPPRHPDRHPGRGPPPPAHPPGPARLHRPATGRRRTLNPGQERASASSRRTKVAPAAAARAPSTCPSHMRVSVPDRSMTFQVTGSWQGRP</sequence>
<evidence type="ECO:0000259" key="2">
    <source>
        <dbReference type="Pfam" id="PF07993"/>
    </source>
</evidence>
<dbReference type="InterPro" id="IPR051783">
    <property type="entry name" value="NAD(P)-dependent_oxidoreduct"/>
</dbReference>
<dbReference type="InterPro" id="IPR029058">
    <property type="entry name" value="AB_hydrolase_fold"/>
</dbReference>
<feature type="region of interest" description="Disordered" evidence="1">
    <location>
        <begin position="335"/>
        <end position="358"/>
    </location>
</feature>
<dbReference type="EMBL" id="JAKRKC020000002">
    <property type="protein sequence ID" value="MCK2219369.1"/>
    <property type="molecule type" value="Genomic_DNA"/>
</dbReference>
<feature type="compositionally biased region" description="Basic residues" evidence="1">
    <location>
        <begin position="544"/>
        <end position="555"/>
    </location>
</feature>
<evidence type="ECO:0000313" key="3">
    <source>
        <dbReference type="EMBL" id="MCK2219369.1"/>
    </source>
</evidence>
<protein>
    <submittedName>
        <fullName evidence="3">SDR family oxidoreductase</fullName>
    </submittedName>
</protein>
<reference evidence="3 4" key="1">
    <citation type="submission" date="2022-04" db="EMBL/GenBank/DDBJ databases">
        <title>Genome draft of Actinomadura sp. ATCC 31491.</title>
        <authorList>
            <person name="Shi X."/>
            <person name="Du Y."/>
        </authorList>
    </citation>
    <scope>NUCLEOTIDE SEQUENCE [LARGE SCALE GENOMIC DNA]</scope>
    <source>
        <strain evidence="3 4">ATCC 31491</strain>
    </source>
</reference>
<dbReference type="PANTHER" id="PTHR48079">
    <property type="entry name" value="PROTEIN YEEZ"/>
    <property type="match status" value="1"/>
</dbReference>
<dbReference type="Gene3D" id="3.40.50.1820">
    <property type="entry name" value="alpha/beta hydrolase"/>
    <property type="match status" value="1"/>
</dbReference>
<comment type="caution">
    <text evidence="3">The sequence shown here is derived from an EMBL/GenBank/DDBJ whole genome shotgun (WGS) entry which is preliminary data.</text>
</comment>
<feature type="domain" description="Thioester reductase (TE)" evidence="2">
    <location>
        <begin position="10"/>
        <end position="186"/>
    </location>
</feature>
<name>A0ABT0G442_9ACTN</name>
<dbReference type="Gene3D" id="3.40.50.720">
    <property type="entry name" value="NAD(P)-binding Rossmann-like Domain"/>
    <property type="match status" value="1"/>
</dbReference>
<dbReference type="Proteomes" id="UP001317259">
    <property type="component" value="Unassembled WGS sequence"/>
</dbReference>
<evidence type="ECO:0000256" key="1">
    <source>
        <dbReference type="SAM" id="MobiDB-lite"/>
    </source>
</evidence>
<feature type="compositionally biased region" description="Polar residues" evidence="1">
    <location>
        <begin position="639"/>
        <end position="651"/>
    </location>
</feature>
<keyword evidence="4" id="KW-1185">Reference proteome</keyword>
<dbReference type="SUPFAM" id="SSF53474">
    <property type="entry name" value="alpha/beta-Hydrolases"/>
    <property type="match status" value="1"/>
</dbReference>
<evidence type="ECO:0000313" key="4">
    <source>
        <dbReference type="Proteomes" id="UP001317259"/>
    </source>
</evidence>
<dbReference type="InterPro" id="IPR013120">
    <property type="entry name" value="FAR_NAD-bd"/>
</dbReference>
<proteinExistence type="predicted"/>
<feature type="region of interest" description="Disordered" evidence="1">
    <location>
        <begin position="509"/>
        <end position="651"/>
    </location>
</feature>
<feature type="compositionally biased region" description="Low complexity" evidence="1">
    <location>
        <begin position="343"/>
        <end position="358"/>
    </location>
</feature>
<gene>
    <name evidence="3" type="ORF">MF672_037070</name>
</gene>
<feature type="compositionally biased region" description="Pro residues" evidence="1">
    <location>
        <begin position="573"/>
        <end position="584"/>
    </location>
</feature>
<feature type="compositionally biased region" description="Basic residues" evidence="1">
    <location>
        <begin position="586"/>
        <end position="597"/>
    </location>
</feature>
<feature type="compositionally biased region" description="Low complexity" evidence="1">
    <location>
        <begin position="524"/>
        <end position="533"/>
    </location>
</feature>
<dbReference type="SUPFAM" id="SSF51735">
    <property type="entry name" value="NAD(P)-binding Rossmann-fold domains"/>
    <property type="match status" value="1"/>
</dbReference>
<accession>A0ABT0G442</accession>